<keyword evidence="2" id="KW-0808">Transferase</keyword>
<dbReference type="Proteomes" id="UP000468901">
    <property type="component" value="Unassembled WGS sequence"/>
</dbReference>
<dbReference type="RefSeq" id="WP_152214596.1">
    <property type="nucleotide sequence ID" value="NZ_JBAQYD010000067.1"/>
</dbReference>
<dbReference type="EMBL" id="WESC01000002">
    <property type="protein sequence ID" value="KAB7742174.1"/>
    <property type="molecule type" value="Genomic_DNA"/>
</dbReference>
<dbReference type="Pfam" id="PF13302">
    <property type="entry name" value="Acetyltransf_3"/>
    <property type="match status" value="1"/>
</dbReference>
<dbReference type="PROSITE" id="PS51186">
    <property type="entry name" value="GNAT"/>
    <property type="match status" value="1"/>
</dbReference>
<dbReference type="InterPro" id="IPR016181">
    <property type="entry name" value="Acyl_CoA_acyltransferase"/>
</dbReference>
<dbReference type="GO" id="GO:0016747">
    <property type="term" value="F:acyltransferase activity, transferring groups other than amino-acyl groups"/>
    <property type="evidence" value="ECO:0007669"/>
    <property type="project" value="InterPro"/>
</dbReference>
<evidence type="ECO:0000313" key="2">
    <source>
        <dbReference type="EMBL" id="KAB7742174.1"/>
    </source>
</evidence>
<dbReference type="InterPro" id="IPR051531">
    <property type="entry name" value="N-acetyltransferase"/>
</dbReference>
<dbReference type="InterPro" id="IPR000182">
    <property type="entry name" value="GNAT_dom"/>
</dbReference>
<evidence type="ECO:0000313" key="3">
    <source>
        <dbReference type="Proteomes" id="UP000468901"/>
    </source>
</evidence>
<keyword evidence="3" id="KW-1185">Reference proteome</keyword>
<dbReference type="SUPFAM" id="SSF55729">
    <property type="entry name" value="Acyl-CoA N-acyltransferases (Nat)"/>
    <property type="match status" value="1"/>
</dbReference>
<reference evidence="2 3" key="1">
    <citation type="submission" date="2019-09" db="EMBL/GenBank/DDBJ databases">
        <title>Parvibaculum sedimenti sp. nov., isolated from sediment.</title>
        <authorList>
            <person name="Wang Y."/>
        </authorList>
    </citation>
    <scope>NUCLEOTIDE SEQUENCE [LARGE SCALE GENOMIC DNA]</scope>
    <source>
        <strain evidence="2 3">HXT-9</strain>
    </source>
</reference>
<proteinExistence type="predicted"/>
<dbReference type="Gene3D" id="3.40.630.30">
    <property type="match status" value="1"/>
</dbReference>
<accession>A0A6N6VMC0</accession>
<gene>
    <name evidence="2" type="ORF">F2P47_02575</name>
</gene>
<feature type="domain" description="N-acetyltransferase" evidence="1">
    <location>
        <begin position="10"/>
        <end position="174"/>
    </location>
</feature>
<sequence length="188" mass="21236">MQDVLRTDRLVLRHFNLDDAPRVQALAGNWKVASMLARVPYPYKDGLAEQWIATHDARRAAKQGYAYAIERNGELVGSIGLDSSDEDSNAFELGYWIGEAWWSLGIATEAARRLVVETFARLPVERLTAGHFVENHASGRVLTKLGFRYIAENEIWSEARRAKLRGLRMELPRTRAATHNLLASETTE</sequence>
<evidence type="ECO:0000259" key="1">
    <source>
        <dbReference type="PROSITE" id="PS51186"/>
    </source>
</evidence>
<comment type="caution">
    <text evidence="2">The sequence shown here is derived from an EMBL/GenBank/DDBJ whole genome shotgun (WGS) entry which is preliminary data.</text>
</comment>
<organism evidence="2 3">
    <name type="scientific">Parvibaculum sedimenti</name>
    <dbReference type="NCBI Taxonomy" id="2608632"/>
    <lineage>
        <taxon>Bacteria</taxon>
        <taxon>Pseudomonadati</taxon>
        <taxon>Pseudomonadota</taxon>
        <taxon>Alphaproteobacteria</taxon>
        <taxon>Hyphomicrobiales</taxon>
        <taxon>Parvibaculaceae</taxon>
        <taxon>Parvibaculum</taxon>
    </lineage>
</organism>
<dbReference type="PANTHER" id="PTHR43792">
    <property type="entry name" value="GNAT FAMILY, PUTATIVE (AFU_ORTHOLOGUE AFUA_3G00765)-RELATED-RELATED"/>
    <property type="match status" value="1"/>
</dbReference>
<name>A0A6N6VMC0_9HYPH</name>
<dbReference type="AlphaFoldDB" id="A0A6N6VMC0"/>
<protein>
    <submittedName>
        <fullName evidence="2">GNAT family N-acetyltransferase</fullName>
    </submittedName>
</protein>